<feature type="binding site" evidence="3">
    <location>
        <position position="349"/>
    </location>
    <ligand>
        <name>CTP</name>
        <dbReference type="ChEBI" id="CHEBI:37563"/>
    </ligand>
</feature>
<dbReference type="EC" id="4.1.1.36" evidence="3"/>
<dbReference type="RefSeq" id="WP_227895739.1">
    <property type="nucleotide sequence ID" value="NZ_CP099466.1"/>
</dbReference>
<dbReference type="InterPro" id="IPR036551">
    <property type="entry name" value="Flavin_trans-like"/>
</dbReference>
<feature type="binding site" evidence="3">
    <location>
        <position position="276"/>
    </location>
    <ligand>
        <name>CTP</name>
        <dbReference type="ChEBI" id="CHEBI:37563"/>
    </ligand>
</feature>
<name>A0A9X1MES2_9MICC</name>
<dbReference type="Gene3D" id="3.40.50.10300">
    <property type="entry name" value="CoaB-like"/>
    <property type="match status" value="1"/>
</dbReference>
<feature type="region of interest" description="Phosphopantothenate--cysteine ligase" evidence="3">
    <location>
        <begin position="188"/>
        <end position="414"/>
    </location>
</feature>
<feature type="binding site" evidence="3">
    <location>
        <begin position="304"/>
        <end position="307"/>
    </location>
    <ligand>
        <name>CTP</name>
        <dbReference type="ChEBI" id="CHEBI:37563"/>
    </ligand>
</feature>
<comment type="pathway">
    <text evidence="3 4">Cofactor biosynthesis; coenzyme A biosynthesis; CoA from (R)-pantothenate: step 3/5.</text>
</comment>
<accession>A0A9X1MES2</accession>
<evidence type="ECO:0000313" key="8">
    <source>
        <dbReference type="Proteomes" id="UP001139158"/>
    </source>
</evidence>
<evidence type="ECO:0000256" key="4">
    <source>
        <dbReference type="RuleBase" id="RU364078"/>
    </source>
</evidence>
<keyword evidence="3" id="KW-0460">Magnesium</keyword>
<feature type="binding site" evidence="3">
    <location>
        <position position="286"/>
    </location>
    <ligand>
        <name>CTP</name>
        <dbReference type="ChEBI" id="CHEBI:37563"/>
    </ligand>
</feature>
<comment type="similarity">
    <text evidence="3 4">In the C-terminal section; belongs to the PPC synthetase family.</text>
</comment>
<dbReference type="PANTHER" id="PTHR14359:SF6">
    <property type="entry name" value="PHOSPHOPANTOTHENOYLCYSTEINE DECARBOXYLASE"/>
    <property type="match status" value="1"/>
</dbReference>
<gene>
    <name evidence="3 7" type="primary">coaBC</name>
    <name evidence="7" type="ORF">LJ757_08650</name>
</gene>
<comment type="function">
    <text evidence="4">Catalyzes two steps in the biosynthesis of coenzyme A. In the first step cysteine is conjugated to 4'-phosphopantothenate to form 4-phosphopantothenoylcysteine, in the latter compound is decarboxylated to form 4'-phosphopantotheine.</text>
</comment>
<protein>
    <recommendedName>
        <fullName evidence="3">Coenzyme A biosynthesis bifunctional protein CoaBC</fullName>
    </recommendedName>
    <alternativeName>
        <fullName evidence="3">DNA/pantothenate metabolism flavoprotein</fullName>
    </alternativeName>
    <alternativeName>
        <fullName evidence="3">Phosphopantothenoylcysteine synthetase/decarboxylase</fullName>
        <shortName evidence="3">PPCS-PPCDC</shortName>
    </alternativeName>
    <domain>
        <recommendedName>
            <fullName evidence="3">Phosphopantothenoylcysteine decarboxylase</fullName>
            <shortName evidence="3">PPC decarboxylase</shortName>
            <shortName evidence="3">PPC-DC</shortName>
            <ecNumber evidence="3">4.1.1.36</ecNumber>
        </recommendedName>
        <alternativeName>
            <fullName evidence="3">CoaC</fullName>
        </alternativeName>
    </domain>
    <domain>
        <recommendedName>
            <fullName evidence="3">Phosphopantothenate--cysteine ligase</fullName>
            <ecNumber evidence="3">6.3.2.5</ecNumber>
        </recommendedName>
        <alternativeName>
            <fullName evidence="3">CoaB</fullName>
        </alternativeName>
        <alternativeName>
            <fullName evidence="3">Phosphopantothenoylcysteine synthetase</fullName>
            <shortName evidence="3">PPC synthetase</shortName>
            <shortName evidence="3">PPC-S</shortName>
        </alternativeName>
    </domain>
</protein>
<comment type="cofactor">
    <cofactor evidence="3">
        <name>Mg(2+)</name>
        <dbReference type="ChEBI" id="CHEBI:18420"/>
    </cofactor>
</comment>
<dbReference type="InterPro" id="IPR035929">
    <property type="entry name" value="CoaB-like_sf"/>
</dbReference>
<dbReference type="GO" id="GO:0004632">
    <property type="term" value="F:phosphopantothenate--cysteine ligase activity"/>
    <property type="evidence" value="ECO:0007669"/>
    <property type="project" value="UniProtKB-UniRule"/>
</dbReference>
<comment type="cofactor">
    <cofactor evidence="3">
        <name>FMN</name>
        <dbReference type="ChEBI" id="CHEBI:58210"/>
    </cofactor>
    <text evidence="3">Binds 1 FMN per subunit.</text>
</comment>
<proteinExistence type="inferred from homology"/>
<dbReference type="PANTHER" id="PTHR14359">
    <property type="entry name" value="HOMO-OLIGOMERIC FLAVIN CONTAINING CYS DECARBOXYLASE FAMILY"/>
    <property type="match status" value="1"/>
</dbReference>
<dbReference type="GO" id="GO:0015937">
    <property type="term" value="P:coenzyme A biosynthetic process"/>
    <property type="evidence" value="ECO:0007669"/>
    <property type="project" value="UniProtKB-UniRule"/>
</dbReference>
<dbReference type="NCBIfam" id="TIGR00521">
    <property type="entry name" value="coaBC_dfp"/>
    <property type="match status" value="1"/>
</dbReference>
<dbReference type="InterPro" id="IPR003382">
    <property type="entry name" value="Flavoprotein"/>
</dbReference>
<dbReference type="SUPFAM" id="SSF102645">
    <property type="entry name" value="CoaB-like"/>
    <property type="match status" value="1"/>
</dbReference>
<feature type="binding site" evidence="3">
    <location>
        <position position="345"/>
    </location>
    <ligand>
        <name>CTP</name>
        <dbReference type="ChEBI" id="CHEBI:37563"/>
    </ligand>
</feature>
<dbReference type="GO" id="GO:0046872">
    <property type="term" value="F:metal ion binding"/>
    <property type="evidence" value="ECO:0007669"/>
    <property type="project" value="UniProtKB-KW"/>
</dbReference>
<evidence type="ECO:0000256" key="3">
    <source>
        <dbReference type="HAMAP-Rule" id="MF_02225"/>
    </source>
</evidence>
<organism evidence="7 8">
    <name type="scientific">Arthrobacter caoxuetaonis</name>
    <dbReference type="NCBI Taxonomy" id="2886935"/>
    <lineage>
        <taxon>Bacteria</taxon>
        <taxon>Bacillati</taxon>
        <taxon>Actinomycetota</taxon>
        <taxon>Actinomycetes</taxon>
        <taxon>Micrococcales</taxon>
        <taxon>Micrococcaceae</taxon>
        <taxon>Arthrobacter</taxon>
    </lineage>
</organism>
<evidence type="ECO:0000313" key="7">
    <source>
        <dbReference type="EMBL" id="MCC3297870.1"/>
    </source>
</evidence>
<dbReference type="AlphaFoldDB" id="A0A9X1MES2"/>
<dbReference type="HAMAP" id="MF_02225">
    <property type="entry name" value="CoaBC"/>
    <property type="match status" value="1"/>
</dbReference>
<keyword evidence="3 4" id="KW-0288">FMN</keyword>
<dbReference type="GO" id="GO:0015941">
    <property type="term" value="P:pantothenate catabolic process"/>
    <property type="evidence" value="ECO:0007669"/>
    <property type="project" value="InterPro"/>
</dbReference>
<dbReference type="GO" id="GO:0071513">
    <property type="term" value="C:phosphopantothenoylcysteine decarboxylase complex"/>
    <property type="evidence" value="ECO:0007669"/>
    <property type="project" value="TreeGrafter"/>
</dbReference>
<comment type="function">
    <text evidence="3">Catalyzes two sequential steps in the biosynthesis of coenzyme A. In the first step cysteine is conjugated to 4'-phosphopantothenate to form 4-phosphopantothenoylcysteine. In the second step the latter compound is decarboxylated to form 4'-phosphopantotheine.</text>
</comment>
<sequence length="414" mass="42765">MRIVLGVGGGIAAYKSASLLRLFTEAGHTVQVVPTEASTRFVGIATWEALSGHPVSTSVFDAVDTVNHVRLGHEADLIVVAPATADLLARAAAGLASDLLTNTLLMARGPVFFAPAMHTEMWNHPATQANVAALRSRGAVVMEPASGRLTGKDSGPGRLPEPSEIFAAALAAAAPVGAAAGRLAGKTVTVTAGGTREPLDPVRFLGNRSSGKQGAAVAEAALAEGARVRLIAAHMEVPVPAGAELVQVETALELRDAVHQAAAETDILVMAAAVADFRPGELAENKIKKRDDGADPVITLVRNPDILAEAVQRRAELGSGPALIVGFAAETGDGTSSVLEYGRRKLERKGCDLLVLNQVGRSLVFGQDTTEVRILSPQDAPGTEPVAVAGTKAEIARHILDRIAGELDAPLPSL</sequence>
<keyword evidence="3" id="KW-0479">Metal-binding</keyword>
<keyword evidence="2 3" id="KW-0456">Lyase</keyword>
<dbReference type="EMBL" id="JAJFZV010000007">
    <property type="protein sequence ID" value="MCC3297870.1"/>
    <property type="molecule type" value="Genomic_DNA"/>
</dbReference>
<dbReference type="InterPro" id="IPR007085">
    <property type="entry name" value="DNA/pantothenate-metab_flavo_C"/>
</dbReference>
<keyword evidence="3 4" id="KW-0436">Ligase</keyword>
<reference evidence="7" key="1">
    <citation type="submission" date="2021-10" db="EMBL/GenBank/DDBJ databases">
        <title>Novel species in genus Arthrobacter.</title>
        <authorList>
            <person name="Liu Y."/>
        </authorList>
    </citation>
    <scope>NUCLEOTIDE SEQUENCE</scope>
    <source>
        <strain evidence="7">Zg-Y453</strain>
    </source>
</reference>
<dbReference type="EC" id="6.3.2.5" evidence="3"/>
<keyword evidence="8" id="KW-1185">Reference proteome</keyword>
<comment type="similarity">
    <text evidence="3 4">In the N-terminal section; belongs to the HFCD (homo-oligomeric flavin containing Cys decarboxylase) superfamily.</text>
</comment>
<feature type="domain" description="Flavoprotein" evidence="5">
    <location>
        <begin position="1"/>
        <end position="169"/>
    </location>
</feature>
<comment type="caution">
    <text evidence="3">Lacks conserved residue(s) required for the propagation of feature annotation.</text>
</comment>
<comment type="catalytic activity">
    <reaction evidence="3 4">
        <text>N-[(R)-4-phosphopantothenoyl]-L-cysteine + H(+) = (R)-4'-phosphopantetheine + CO2</text>
        <dbReference type="Rhea" id="RHEA:16793"/>
        <dbReference type="ChEBI" id="CHEBI:15378"/>
        <dbReference type="ChEBI" id="CHEBI:16526"/>
        <dbReference type="ChEBI" id="CHEBI:59458"/>
        <dbReference type="ChEBI" id="CHEBI:61723"/>
        <dbReference type="EC" id="4.1.1.36"/>
    </reaction>
</comment>
<comment type="catalytic activity">
    <reaction evidence="3 4">
        <text>(R)-4'-phosphopantothenate + L-cysteine + CTP = N-[(R)-4-phosphopantothenoyl]-L-cysteine + CMP + diphosphate + H(+)</text>
        <dbReference type="Rhea" id="RHEA:19397"/>
        <dbReference type="ChEBI" id="CHEBI:10986"/>
        <dbReference type="ChEBI" id="CHEBI:15378"/>
        <dbReference type="ChEBI" id="CHEBI:33019"/>
        <dbReference type="ChEBI" id="CHEBI:35235"/>
        <dbReference type="ChEBI" id="CHEBI:37563"/>
        <dbReference type="ChEBI" id="CHEBI:59458"/>
        <dbReference type="ChEBI" id="CHEBI:60377"/>
        <dbReference type="EC" id="6.3.2.5"/>
    </reaction>
</comment>
<comment type="pathway">
    <text evidence="3 4">Cofactor biosynthesis; coenzyme A biosynthesis; CoA from (R)-pantothenate: step 2/5.</text>
</comment>
<dbReference type="Gene3D" id="3.40.50.1950">
    <property type="entry name" value="Flavin prenyltransferase-like"/>
    <property type="match status" value="1"/>
</dbReference>
<evidence type="ECO:0000259" key="6">
    <source>
        <dbReference type="Pfam" id="PF04127"/>
    </source>
</evidence>
<evidence type="ECO:0000256" key="1">
    <source>
        <dbReference type="ARBA" id="ARBA00022793"/>
    </source>
</evidence>
<keyword evidence="3 4" id="KW-0285">Flavoprotein</keyword>
<keyword evidence="3" id="KW-0511">Multifunctional enzyme</keyword>
<dbReference type="GO" id="GO:0004633">
    <property type="term" value="F:phosphopantothenoylcysteine decarboxylase activity"/>
    <property type="evidence" value="ECO:0007669"/>
    <property type="project" value="UniProtKB-UniRule"/>
</dbReference>
<keyword evidence="1 3" id="KW-0210">Decarboxylase</keyword>
<dbReference type="SUPFAM" id="SSF52507">
    <property type="entry name" value="Homo-oligomeric flavin-containing Cys decarboxylases, HFCD"/>
    <property type="match status" value="1"/>
</dbReference>
<dbReference type="Pfam" id="PF02441">
    <property type="entry name" value="Flavoprotein"/>
    <property type="match status" value="1"/>
</dbReference>
<feature type="region of interest" description="Phosphopantothenoylcysteine decarboxylase" evidence="3">
    <location>
        <begin position="1"/>
        <end position="187"/>
    </location>
</feature>
<evidence type="ECO:0000256" key="2">
    <source>
        <dbReference type="ARBA" id="ARBA00023239"/>
    </source>
</evidence>
<feature type="binding site" evidence="3">
    <location>
        <position position="327"/>
    </location>
    <ligand>
        <name>CTP</name>
        <dbReference type="ChEBI" id="CHEBI:37563"/>
    </ligand>
</feature>
<dbReference type="GO" id="GO:0010181">
    <property type="term" value="F:FMN binding"/>
    <property type="evidence" value="ECO:0007669"/>
    <property type="project" value="UniProtKB-UniRule"/>
</dbReference>
<feature type="domain" description="DNA/pantothenate metabolism flavoprotein C-terminal" evidence="6">
    <location>
        <begin position="183"/>
        <end position="404"/>
    </location>
</feature>
<evidence type="ECO:0000259" key="5">
    <source>
        <dbReference type="Pfam" id="PF02441"/>
    </source>
</evidence>
<dbReference type="Pfam" id="PF04127">
    <property type="entry name" value="DFP"/>
    <property type="match status" value="1"/>
</dbReference>
<dbReference type="Proteomes" id="UP001139158">
    <property type="component" value="Unassembled WGS sequence"/>
</dbReference>
<comment type="caution">
    <text evidence="7">The sequence shown here is derived from an EMBL/GenBank/DDBJ whole genome shotgun (WGS) entry which is preliminary data.</text>
</comment>
<dbReference type="InterPro" id="IPR005252">
    <property type="entry name" value="CoaBC"/>
</dbReference>